<evidence type="ECO:0000313" key="4">
    <source>
        <dbReference type="Proteomes" id="UP001295423"/>
    </source>
</evidence>
<feature type="compositionally biased region" description="Polar residues" evidence="2">
    <location>
        <begin position="163"/>
        <end position="185"/>
    </location>
</feature>
<reference evidence="3" key="1">
    <citation type="submission" date="2023-08" db="EMBL/GenBank/DDBJ databases">
        <authorList>
            <person name="Audoor S."/>
            <person name="Bilcke G."/>
        </authorList>
    </citation>
    <scope>NUCLEOTIDE SEQUENCE</scope>
</reference>
<evidence type="ECO:0000313" key="3">
    <source>
        <dbReference type="EMBL" id="CAJ1952408.1"/>
    </source>
</evidence>
<gene>
    <name evidence="3" type="ORF">CYCCA115_LOCUS13538</name>
</gene>
<dbReference type="GO" id="GO:0005737">
    <property type="term" value="C:cytoplasm"/>
    <property type="evidence" value="ECO:0007669"/>
    <property type="project" value="TreeGrafter"/>
</dbReference>
<feature type="region of interest" description="Disordered" evidence="2">
    <location>
        <begin position="219"/>
        <end position="238"/>
    </location>
</feature>
<dbReference type="GO" id="GO:0030289">
    <property type="term" value="C:protein phosphatase 4 complex"/>
    <property type="evidence" value="ECO:0007669"/>
    <property type="project" value="InterPro"/>
</dbReference>
<feature type="compositionally biased region" description="Polar residues" evidence="2">
    <location>
        <begin position="24"/>
        <end position="38"/>
    </location>
</feature>
<feature type="compositionally biased region" description="Basic and acidic residues" evidence="2">
    <location>
        <begin position="386"/>
        <end position="403"/>
    </location>
</feature>
<comment type="similarity">
    <text evidence="1">Belongs to the PPP4R2 family.</text>
</comment>
<dbReference type="EMBL" id="CAKOGP040001803">
    <property type="protein sequence ID" value="CAJ1952408.1"/>
    <property type="molecule type" value="Genomic_DNA"/>
</dbReference>
<dbReference type="InterPro" id="IPR015267">
    <property type="entry name" value="PPP4R2"/>
</dbReference>
<feature type="region of interest" description="Disordered" evidence="2">
    <location>
        <begin position="415"/>
        <end position="455"/>
    </location>
</feature>
<feature type="region of interest" description="Disordered" evidence="2">
    <location>
        <begin position="374"/>
        <end position="403"/>
    </location>
</feature>
<evidence type="ECO:0000256" key="1">
    <source>
        <dbReference type="ARBA" id="ARBA00009207"/>
    </source>
</evidence>
<evidence type="ECO:0000256" key="2">
    <source>
        <dbReference type="SAM" id="MobiDB-lite"/>
    </source>
</evidence>
<comment type="caution">
    <text evidence="3">The sequence shown here is derived from an EMBL/GenBank/DDBJ whole genome shotgun (WGS) entry which is preliminary data.</text>
</comment>
<feature type="region of interest" description="Disordered" evidence="2">
    <location>
        <begin position="99"/>
        <end position="211"/>
    </location>
</feature>
<feature type="compositionally biased region" description="Basic and acidic residues" evidence="2">
    <location>
        <begin position="501"/>
        <end position="523"/>
    </location>
</feature>
<dbReference type="Pfam" id="PF09184">
    <property type="entry name" value="PPP4R2"/>
    <property type="match status" value="1"/>
</dbReference>
<dbReference type="PANTHER" id="PTHR16487">
    <property type="entry name" value="PPP4R2-RELATED PROTEIN"/>
    <property type="match status" value="1"/>
</dbReference>
<feature type="region of interest" description="Disordered" evidence="2">
    <location>
        <begin position="637"/>
        <end position="681"/>
    </location>
</feature>
<feature type="compositionally biased region" description="Pro residues" evidence="2">
    <location>
        <begin position="527"/>
        <end position="539"/>
    </location>
</feature>
<dbReference type="PANTHER" id="PTHR16487:SF0">
    <property type="entry name" value="PROTEIN PHOSPHATASE 4 REGULATORY SUBUNIT 2-RELATED"/>
    <property type="match status" value="1"/>
</dbReference>
<feature type="compositionally biased region" description="Low complexity" evidence="2">
    <location>
        <begin position="740"/>
        <end position="752"/>
    </location>
</feature>
<keyword evidence="4" id="KW-1185">Reference proteome</keyword>
<feature type="compositionally biased region" description="Polar residues" evidence="2">
    <location>
        <begin position="637"/>
        <end position="646"/>
    </location>
</feature>
<organism evidence="3 4">
    <name type="scientific">Cylindrotheca closterium</name>
    <dbReference type="NCBI Taxonomy" id="2856"/>
    <lineage>
        <taxon>Eukaryota</taxon>
        <taxon>Sar</taxon>
        <taxon>Stramenopiles</taxon>
        <taxon>Ochrophyta</taxon>
        <taxon>Bacillariophyta</taxon>
        <taxon>Bacillariophyceae</taxon>
        <taxon>Bacillariophycidae</taxon>
        <taxon>Bacillariales</taxon>
        <taxon>Bacillariaceae</taxon>
        <taxon>Cylindrotheca</taxon>
    </lineage>
</organism>
<feature type="region of interest" description="Disordered" evidence="2">
    <location>
        <begin position="501"/>
        <end position="579"/>
    </location>
</feature>
<feature type="compositionally biased region" description="Polar residues" evidence="2">
    <location>
        <begin position="696"/>
        <end position="715"/>
    </location>
</feature>
<feature type="region of interest" description="Disordered" evidence="2">
    <location>
        <begin position="696"/>
        <end position="752"/>
    </location>
</feature>
<proteinExistence type="inferred from homology"/>
<sequence>MSDAAISRVNHVASAVDSTVDVAGTTNSRAGESTSQPQHHSEAGSHHATAPLEAFSADSNTTDVPLPSELKRLLHEVAKTSACPWLSWDQEMSISVPPSTSLALASKPSARQFPRASQGPPRKKHRNGVHKNGKRRSSETPLKSASSRKRPLGFVRTSPPAVATNSNNISSALSSVGSGRTSGSEPDNDSTHYECDSEGTSTTSNSEMSVERLRKSQFLLQQQQQSKSHRTSIASMESHNETLSPYPYKTLQEAFRTALAIVLDHFYRHRGGYKPSATEKVVKWNDEEKKAQAQPAEAVYQQRRQRLLNMLESSDTGVSFRRQEAVVGSTTSSGAPFTIQRIAEVLLSPDRYYTQTHKLCNCLEKLLLVRSSSEAFGGSTGGDTSQSRREEREMAALADEKGRQDFALRHRRLKLGVPSPTNDNNTDSMQDGVAKGGMPKDESGLNENGKRTMSKDKKLPAYYGLSEAAQGKKADKVTFEDATREQLEAAARASLRNKFDHVGIDPHHHSQDRDVLAMSESRRMTNSPPPPSLAMPPAPASIGLPGHPGSPGGFSRQHHHHGDQAGDNHLARVPSPILFSPGNETSLHAAAAAPTNMHMLQIQHAVGLSGVSLARGTPSSLELMGIDGAVRQQSNLANSVDNTDGRSSASNSDVDSESDDISLDDSASDRSDSSDSGSVTHYEPYTAARAMALNRMQQQQRLHSRVLTSINTQQPEGFRLPADSEYQSGDSIDSTRAEDSGGSDSSFSDMAD</sequence>
<dbReference type="GO" id="GO:0019888">
    <property type="term" value="F:protein phosphatase regulator activity"/>
    <property type="evidence" value="ECO:0007669"/>
    <property type="project" value="InterPro"/>
</dbReference>
<feature type="compositionally biased region" description="Basic and acidic residues" evidence="2">
    <location>
        <begin position="438"/>
        <end position="455"/>
    </location>
</feature>
<feature type="compositionally biased region" description="Polar residues" evidence="2">
    <location>
        <begin position="198"/>
        <end position="208"/>
    </location>
</feature>
<feature type="compositionally biased region" description="Basic residues" evidence="2">
    <location>
        <begin position="121"/>
        <end position="135"/>
    </location>
</feature>
<feature type="compositionally biased region" description="Acidic residues" evidence="2">
    <location>
        <begin position="654"/>
        <end position="663"/>
    </location>
</feature>
<name>A0AAD2JHZ6_9STRA</name>
<feature type="region of interest" description="Disordered" evidence="2">
    <location>
        <begin position="20"/>
        <end position="47"/>
    </location>
</feature>
<dbReference type="Proteomes" id="UP001295423">
    <property type="component" value="Unassembled WGS sequence"/>
</dbReference>
<feature type="compositionally biased region" description="Polar residues" evidence="2">
    <location>
        <begin position="419"/>
        <end position="429"/>
    </location>
</feature>
<dbReference type="AlphaFoldDB" id="A0AAD2JHZ6"/>
<protein>
    <submittedName>
        <fullName evidence="3">Uncharacterized protein</fullName>
    </submittedName>
</protein>
<accession>A0AAD2JHZ6</accession>
<dbReference type="GO" id="GO:0005634">
    <property type="term" value="C:nucleus"/>
    <property type="evidence" value="ECO:0007669"/>
    <property type="project" value="TreeGrafter"/>
</dbReference>